<feature type="chain" id="PRO_5013345920" evidence="1">
    <location>
        <begin position="28"/>
        <end position="524"/>
    </location>
</feature>
<keyword evidence="1" id="KW-0732">Signal</keyword>
<dbReference type="Proteomes" id="UP000193827">
    <property type="component" value="Unassembled WGS sequence"/>
</dbReference>
<name>A0A1Y5SWS7_9RHOB</name>
<protein>
    <submittedName>
        <fullName evidence="2">Uncharacterized protein</fullName>
    </submittedName>
</protein>
<evidence type="ECO:0000313" key="2">
    <source>
        <dbReference type="EMBL" id="SLN46821.1"/>
    </source>
</evidence>
<keyword evidence="3" id="KW-1185">Reference proteome</keyword>
<dbReference type="EMBL" id="FWFL01000005">
    <property type="protein sequence ID" value="SLN46821.1"/>
    <property type="molecule type" value="Genomic_DNA"/>
</dbReference>
<dbReference type="AlphaFoldDB" id="A0A1Y5SWS7"/>
<feature type="signal peptide" evidence="1">
    <location>
        <begin position="1"/>
        <end position="27"/>
    </location>
</feature>
<dbReference type="RefSeq" id="WP_085892621.1">
    <property type="nucleotide sequence ID" value="NZ_FWFL01000005.1"/>
</dbReference>
<evidence type="ECO:0000256" key="1">
    <source>
        <dbReference type="SAM" id="SignalP"/>
    </source>
</evidence>
<sequence>MLALTSWIRTIVATAFSVVMAAQSVQAQPTQLLMADDLVSVGPVGWLAPNFAFPNRNLRQPIVGPRLDGPGADMLRGLWARGLASGFEGVVYENRDRGHSPLSPEDFPQLTQLKFGPKLRAQNLDYGLAGRIFLPAIVIGNSSTAITQFPIARSQTRQAMTTQVEASRAYHTYANNHLYIYPEHKDHDADDLFHANWTYTITSQGSSYSDQPFLHAILMALAALPKDTREFLRQKRLVAPTLQMILRRSQLGLGSYEAYLSGLVHPPVFDKERLDLQRMVGLAASLLPEDIPPIIKLTVEEESFTDNADLAKMSEKLFDTPSAIARVWRGNDYTKYMAVSTQNTVDPNGRDLKFRWVLLSGDPDKVRIEPEGERAERARISLDWHDTWITQSLSPRSTNRVDIGVFAWNGVHYSAPAIISVSFSNHHKRVYQPVGKNGEIKLVSIDYSARKAKRPFDPLLHWWAKWQDEFSYGTDGEMQSWTRRLKGQDIPLPVPGQQSELKAATYKTVRKKEFKQLVMQDSTN</sequence>
<accession>A0A1Y5SWS7</accession>
<organism evidence="2 3">
    <name type="scientific">Roseovarius litorisediminis</name>
    <dbReference type="NCBI Taxonomy" id="1312363"/>
    <lineage>
        <taxon>Bacteria</taxon>
        <taxon>Pseudomonadati</taxon>
        <taxon>Pseudomonadota</taxon>
        <taxon>Alphaproteobacteria</taxon>
        <taxon>Rhodobacterales</taxon>
        <taxon>Roseobacteraceae</taxon>
        <taxon>Roseovarius</taxon>
    </lineage>
</organism>
<evidence type="ECO:0000313" key="3">
    <source>
        <dbReference type="Proteomes" id="UP000193827"/>
    </source>
</evidence>
<proteinExistence type="predicted"/>
<gene>
    <name evidence="2" type="ORF">PEL8287_02428</name>
</gene>
<reference evidence="2 3" key="1">
    <citation type="submission" date="2017-03" db="EMBL/GenBank/DDBJ databases">
        <authorList>
            <person name="Afonso C.L."/>
            <person name="Miller P.J."/>
            <person name="Scott M.A."/>
            <person name="Spackman E."/>
            <person name="Goraichik I."/>
            <person name="Dimitrov K.M."/>
            <person name="Suarez D.L."/>
            <person name="Swayne D.E."/>
        </authorList>
    </citation>
    <scope>NUCLEOTIDE SEQUENCE [LARGE SCALE GENOMIC DNA]</scope>
    <source>
        <strain evidence="2 3">CECT 8287</strain>
    </source>
</reference>